<sequence length="67" mass="7979">MQTAELIIVPFLALFLPRLQQFDCESLASTRLVNRFMMRLAEKDEILKGIDQRRWIIWNIALFTCHI</sequence>
<gene>
    <name evidence="1" type="ordered locus">RAM_29860</name>
</gene>
<name>A0A9R0P192_AMYMS</name>
<evidence type="ECO:0000313" key="1">
    <source>
        <dbReference type="EMBL" id="AEK44447.1"/>
    </source>
</evidence>
<dbReference type="EMBL" id="CP002896">
    <property type="protein sequence ID" value="AEK44447.1"/>
    <property type="molecule type" value="Genomic_DNA"/>
</dbReference>
<dbReference type="Proteomes" id="UP000006138">
    <property type="component" value="Chromosome"/>
</dbReference>
<accession>A0A9R0P192</accession>
<keyword evidence="2" id="KW-1185">Reference proteome</keyword>
<dbReference type="KEGG" id="amn:RAM_29860"/>
<evidence type="ECO:0000313" key="2">
    <source>
        <dbReference type="Proteomes" id="UP000006138"/>
    </source>
</evidence>
<protein>
    <submittedName>
        <fullName evidence="1">Uncharacterized protein</fullName>
    </submittedName>
</protein>
<proteinExistence type="predicted"/>
<organism evidence="1 2">
    <name type="scientific">Amycolatopsis mediterranei (strain S699)</name>
    <name type="common">Nocardia mediterranei</name>
    <dbReference type="NCBI Taxonomy" id="713604"/>
    <lineage>
        <taxon>Bacteria</taxon>
        <taxon>Bacillati</taxon>
        <taxon>Actinomycetota</taxon>
        <taxon>Actinomycetes</taxon>
        <taxon>Pseudonocardiales</taxon>
        <taxon>Pseudonocardiaceae</taxon>
        <taxon>Amycolatopsis</taxon>
    </lineage>
</organism>
<reference evidence="1 2" key="1">
    <citation type="journal article" date="2011" name="J. Bacteriol.">
        <title>Whole genome sequence of the rifamycin B-producing strain Amycolatopsis mediterranei S699.</title>
        <authorList>
            <person name="Verma M."/>
            <person name="Kaur J."/>
            <person name="Kumar M."/>
            <person name="Kumari K."/>
            <person name="Saxena A."/>
            <person name="Anand S."/>
            <person name="Nigam A."/>
            <person name="Ravi V."/>
            <person name="Raghuvanshi S."/>
            <person name="Khurana P."/>
            <person name="Tyagi A.K."/>
            <person name="Khurana J.P."/>
            <person name="Lal R."/>
        </authorList>
    </citation>
    <scope>NUCLEOTIDE SEQUENCE [LARGE SCALE GENOMIC DNA]</scope>
    <source>
        <strain evidence="1 2">S699</strain>
    </source>
</reference>
<dbReference type="AlphaFoldDB" id="A0A9R0P192"/>